<comment type="caution">
    <text evidence="18">Lacks conserved residue(s) required for the propagation of feature annotation.</text>
</comment>
<feature type="binding site" evidence="18">
    <location>
        <position position="249"/>
    </location>
    <ligand>
        <name>Zn(2+)</name>
        <dbReference type="ChEBI" id="CHEBI:29105"/>
    </ligand>
</feature>
<evidence type="ECO:0000256" key="17">
    <source>
        <dbReference type="ARBA" id="ARBA00023285"/>
    </source>
</evidence>
<evidence type="ECO:0000256" key="11">
    <source>
        <dbReference type="ARBA" id="ARBA00022723"/>
    </source>
</evidence>
<evidence type="ECO:0000259" key="20">
    <source>
        <dbReference type="Pfam" id="PF24621"/>
    </source>
</evidence>
<feature type="binding site" evidence="18">
    <location>
        <begin position="107"/>
        <end position="111"/>
    </location>
    <ligand>
        <name>NAD(+)</name>
        <dbReference type="ChEBI" id="CHEBI:57540"/>
    </ligand>
</feature>
<keyword evidence="10 18" id="KW-0028">Amino-acid biosynthesis</keyword>
<keyword evidence="12 18" id="KW-0547">Nucleotide-binding</keyword>
<dbReference type="RefSeq" id="WP_130503513.1">
    <property type="nucleotide sequence ID" value="NZ_SHLI01000001.1"/>
</dbReference>
<dbReference type="OrthoDB" id="9806583at2"/>
<keyword evidence="15 18" id="KW-0057">Aromatic amino acid biosynthesis</keyword>
<dbReference type="Pfam" id="PF24621">
    <property type="entry name" value="DHQS_C"/>
    <property type="match status" value="1"/>
</dbReference>
<evidence type="ECO:0000259" key="19">
    <source>
        <dbReference type="Pfam" id="PF01761"/>
    </source>
</evidence>
<comment type="caution">
    <text evidence="21">The sequence shown here is derived from an EMBL/GenBank/DDBJ whole genome shotgun (WGS) entry which is preliminary data.</text>
</comment>
<feature type="binding site" evidence="18">
    <location>
        <begin position="73"/>
        <end position="78"/>
    </location>
    <ligand>
        <name>NAD(+)</name>
        <dbReference type="ChEBI" id="CHEBI:57540"/>
    </ligand>
</feature>
<dbReference type="GO" id="GO:0009073">
    <property type="term" value="P:aromatic amino acid family biosynthetic process"/>
    <property type="evidence" value="ECO:0007669"/>
    <property type="project" value="UniProtKB-KW"/>
</dbReference>
<gene>
    <name evidence="18" type="primary">aroB</name>
    <name evidence="21" type="ORF">EV698_1553</name>
</gene>
<feature type="binding site" evidence="18">
    <location>
        <begin position="131"/>
        <end position="132"/>
    </location>
    <ligand>
        <name>NAD(+)</name>
        <dbReference type="ChEBI" id="CHEBI:57540"/>
    </ligand>
</feature>
<dbReference type="PIRSF" id="PIRSF001455">
    <property type="entry name" value="DHQ_synth"/>
    <property type="match status" value="1"/>
</dbReference>
<evidence type="ECO:0000256" key="15">
    <source>
        <dbReference type="ARBA" id="ARBA00023141"/>
    </source>
</evidence>
<dbReference type="GO" id="GO:0003856">
    <property type="term" value="F:3-dehydroquinate synthase activity"/>
    <property type="evidence" value="ECO:0007669"/>
    <property type="project" value="UniProtKB-UniRule"/>
</dbReference>
<dbReference type="FunFam" id="3.40.50.1970:FF:000001">
    <property type="entry name" value="3-dehydroquinate synthase"/>
    <property type="match status" value="1"/>
</dbReference>
<keyword evidence="22" id="KW-1185">Reference proteome</keyword>
<evidence type="ECO:0000256" key="6">
    <source>
        <dbReference type="ARBA" id="ARBA00005412"/>
    </source>
</evidence>
<feature type="binding site" evidence="18">
    <location>
        <position position="153"/>
    </location>
    <ligand>
        <name>NAD(+)</name>
        <dbReference type="ChEBI" id="CHEBI:57540"/>
    </ligand>
</feature>
<dbReference type="PANTHER" id="PTHR43622:SF7">
    <property type="entry name" value="3-DEHYDROQUINATE SYNTHASE, CHLOROPLASTIC"/>
    <property type="match status" value="1"/>
</dbReference>
<keyword evidence="9 18" id="KW-0963">Cytoplasm</keyword>
<feature type="binding site" evidence="18">
    <location>
        <position position="144"/>
    </location>
    <ligand>
        <name>NAD(+)</name>
        <dbReference type="ChEBI" id="CHEBI:57540"/>
    </ligand>
</feature>
<dbReference type="UniPathway" id="UPA00053">
    <property type="reaction ID" value="UER00085"/>
</dbReference>
<feature type="domain" description="3-dehydroquinate synthase N-terminal" evidence="19">
    <location>
        <begin position="70"/>
        <end position="181"/>
    </location>
</feature>
<dbReference type="GO" id="GO:0008652">
    <property type="term" value="P:amino acid biosynthetic process"/>
    <property type="evidence" value="ECO:0007669"/>
    <property type="project" value="UniProtKB-KW"/>
</dbReference>
<dbReference type="EC" id="4.2.3.4" evidence="7 18"/>
<keyword evidence="16 18" id="KW-0456">Lyase</keyword>
<evidence type="ECO:0000256" key="13">
    <source>
        <dbReference type="ARBA" id="ARBA00022833"/>
    </source>
</evidence>
<dbReference type="NCBIfam" id="TIGR01357">
    <property type="entry name" value="aroB"/>
    <property type="match status" value="1"/>
</dbReference>
<dbReference type="Pfam" id="PF01761">
    <property type="entry name" value="DHQ_synthase"/>
    <property type="match status" value="1"/>
</dbReference>
<evidence type="ECO:0000256" key="5">
    <source>
        <dbReference type="ARBA" id="ARBA00004661"/>
    </source>
</evidence>
<dbReference type="Gene3D" id="3.40.50.1970">
    <property type="match status" value="1"/>
</dbReference>
<protein>
    <recommendedName>
        <fullName evidence="8 18">3-dehydroquinate synthase</fullName>
        <shortName evidence="18">DHQS</shortName>
        <ecNumber evidence="7 18">4.2.3.4</ecNumber>
    </recommendedName>
</protein>
<dbReference type="InterPro" id="IPR050071">
    <property type="entry name" value="Dehydroquinate_synthase"/>
</dbReference>
<evidence type="ECO:0000256" key="1">
    <source>
        <dbReference type="ARBA" id="ARBA00001393"/>
    </source>
</evidence>
<sequence>MKDEPRRVDVALGERSYPIIIGRGLLDDGELLREHIPAHEVMVVSNDTVAPLYLDRLASAFGTRRFASACLPDGEGEKRLESMLPVFDTMLVNGFSRDCRIIALGGGVIGDLAGFVAATYQRGVDFVQVPTTLLAMVDSSVGGKTGVNHPRGKNMIGAFHQPRAVIADLAVLDTLPVRELRAGMAEVIKYALLGDHGFLEWLEAHIDAAMARDPEAMAFIIERCCRNKAAIVTADERESGQRALLNLGHTFGHAIEGARGYGDWLHGEAIAAGMCMAARMSTRLGWISPAQRDRAIDLIRRAGLPVRAPDDIGAARFREFMARDKKNRHGELRLVLLRDLGDATVTADYDPDALDATLESAGHE</sequence>
<dbReference type="AlphaFoldDB" id="A0A4Q8D1P7"/>
<comment type="pathway">
    <text evidence="5 18">Metabolic intermediate biosynthesis; chorismate biosynthesis; chorismate from D-erythrose 4-phosphate and phosphoenolpyruvate: step 2/7.</text>
</comment>
<dbReference type="InterPro" id="IPR030963">
    <property type="entry name" value="DHQ_synth_fam"/>
</dbReference>
<evidence type="ECO:0000313" key="22">
    <source>
        <dbReference type="Proteomes" id="UP000292298"/>
    </source>
</evidence>
<dbReference type="Proteomes" id="UP000292298">
    <property type="component" value="Unassembled WGS sequence"/>
</dbReference>
<name>A0A4Q8D1P7_9GAMM</name>
<comment type="similarity">
    <text evidence="6 18">Belongs to the sugar phosphate cyclases superfamily. Dehydroquinate synthase family.</text>
</comment>
<accession>A0A4Q8D1P7</accession>
<dbReference type="InterPro" id="IPR016037">
    <property type="entry name" value="DHQ_synth_AroB"/>
</dbReference>
<evidence type="ECO:0000313" key="21">
    <source>
        <dbReference type="EMBL" id="RZU99268.1"/>
    </source>
</evidence>
<dbReference type="PANTHER" id="PTHR43622">
    <property type="entry name" value="3-DEHYDROQUINATE SYNTHASE"/>
    <property type="match status" value="1"/>
</dbReference>
<dbReference type="HAMAP" id="MF_00110">
    <property type="entry name" value="DHQ_synthase"/>
    <property type="match status" value="1"/>
</dbReference>
<dbReference type="GO" id="GO:0005737">
    <property type="term" value="C:cytoplasm"/>
    <property type="evidence" value="ECO:0007669"/>
    <property type="project" value="UniProtKB-SubCell"/>
</dbReference>
<evidence type="ECO:0000256" key="2">
    <source>
        <dbReference type="ARBA" id="ARBA00001911"/>
    </source>
</evidence>
<evidence type="ECO:0000256" key="4">
    <source>
        <dbReference type="ARBA" id="ARBA00004496"/>
    </source>
</evidence>
<feature type="binding site" evidence="18">
    <location>
        <position position="266"/>
    </location>
    <ligand>
        <name>Zn(2+)</name>
        <dbReference type="ChEBI" id="CHEBI:29105"/>
    </ligand>
</feature>
<feature type="binding site" evidence="18">
    <location>
        <position position="186"/>
    </location>
    <ligand>
        <name>Zn(2+)</name>
        <dbReference type="ChEBI" id="CHEBI:29105"/>
    </ligand>
</feature>
<evidence type="ECO:0000256" key="8">
    <source>
        <dbReference type="ARBA" id="ARBA00017684"/>
    </source>
</evidence>
<dbReference type="SUPFAM" id="SSF56796">
    <property type="entry name" value="Dehydroquinate synthase-like"/>
    <property type="match status" value="1"/>
</dbReference>
<evidence type="ECO:0000256" key="7">
    <source>
        <dbReference type="ARBA" id="ARBA00013031"/>
    </source>
</evidence>
<reference evidence="21 22" key="1">
    <citation type="submission" date="2019-02" db="EMBL/GenBank/DDBJ databases">
        <title>Genomic Encyclopedia of Type Strains, Phase IV (KMG-IV): sequencing the most valuable type-strain genomes for metagenomic binning, comparative biology and taxonomic classification.</title>
        <authorList>
            <person name="Goeker M."/>
        </authorList>
    </citation>
    <scope>NUCLEOTIDE SEQUENCE [LARGE SCALE GENOMIC DNA]</scope>
    <source>
        <strain evidence="21 22">DSM 21056</strain>
    </source>
</reference>
<dbReference type="GO" id="GO:0009423">
    <property type="term" value="P:chorismate biosynthetic process"/>
    <property type="evidence" value="ECO:0007669"/>
    <property type="project" value="UniProtKB-UniRule"/>
</dbReference>
<dbReference type="GO" id="GO:0000166">
    <property type="term" value="F:nucleotide binding"/>
    <property type="evidence" value="ECO:0007669"/>
    <property type="project" value="UniProtKB-KW"/>
</dbReference>
<dbReference type="EMBL" id="SHLI01000001">
    <property type="protein sequence ID" value="RZU99268.1"/>
    <property type="molecule type" value="Genomic_DNA"/>
</dbReference>
<comment type="function">
    <text evidence="3 18">Catalyzes the conversion of 3-deoxy-D-arabino-heptulosonate 7-phosphate (DAHP) to dehydroquinate (DHQ).</text>
</comment>
<keyword evidence="17 18" id="KW-0170">Cobalt</keyword>
<evidence type="ECO:0000256" key="3">
    <source>
        <dbReference type="ARBA" id="ARBA00003485"/>
    </source>
</evidence>
<evidence type="ECO:0000256" key="14">
    <source>
        <dbReference type="ARBA" id="ARBA00023027"/>
    </source>
</evidence>
<comment type="cofactor">
    <cofactor evidence="18">
        <name>Co(2+)</name>
        <dbReference type="ChEBI" id="CHEBI:48828"/>
    </cofactor>
    <cofactor evidence="18">
        <name>Zn(2+)</name>
        <dbReference type="ChEBI" id="CHEBI:29105"/>
    </cofactor>
    <text evidence="18">Binds 1 divalent metal cation per subunit. Can use either Co(2+) or Zn(2+).</text>
</comment>
<dbReference type="FunFam" id="1.20.1090.10:FF:000002">
    <property type="entry name" value="3-dehydroquinate synthase"/>
    <property type="match status" value="1"/>
</dbReference>
<dbReference type="InterPro" id="IPR056179">
    <property type="entry name" value="DHQS_C"/>
</dbReference>
<evidence type="ECO:0000256" key="18">
    <source>
        <dbReference type="HAMAP-Rule" id="MF_00110"/>
    </source>
</evidence>
<evidence type="ECO:0000256" key="16">
    <source>
        <dbReference type="ARBA" id="ARBA00023239"/>
    </source>
</evidence>
<organism evidence="21 22">
    <name type="scientific">Spiribacter vilamensis</name>
    <dbReference type="NCBI Taxonomy" id="531306"/>
    <lineage>
        <taxon>Bacteria</taxon>
        <taxon>Pseudomonadati</taxon>
        <taxon>Pseudomonadota</taxon>
        <taxon>Gammaproteobacteria</taxon>
        <taxon>Chromatiales</taxon>
        <taxon>Ectothiorhodospiraceae</taxon>
        <taxon>Spiribacter</taxon>
    </lineage>
</organism>
<keyword evidence="11 18" id="KW-0479">Metal-binding</keyword>
<comment type="cofactor">
    <cofactor evidence="2 18">
        <name>NAD(+)</name>
        <dbReference type="ChEBI" id="CHEBI:57540"/>
    </cofactor>
</comment>
<comment type="subcellular location">
    <subcellularLocation>
        <location evidence="4 18">Cytoplasm</location>
    </subcellularLocation>
</comment>
<evidence type="ECO:0000256" key="12">
    <source>
        <dbReference type="ARBA" id="ARBA00022741"/>
    </source>
</evidence>
<evidence type="ECO:0000256" key="9">
    <source>
        <dbReference type="ARBA" id="ARBA00022490"/>
    </source>
</evidence>
<keyword evidence="14 18" id="KW-0520">NAD</keyword>
<dbReference type="Gene3D" id="1.20.1090.10">
    <property type="entry name" value="Dehydroquinate synthase-like - alpha domain"/>
    <property type="match status" value="1"/>
</dbReference>
<feature type="domain" description="3-dehydroquinate synthase C-terminal" evidence="20">
    <location>
        <begin position="183"/>
        <end position="327"/>
    </location>
</feature>
<comment type="catalytic activity">
    <reaction evidence="1 18">
        <text>7-phospho-2-dehydro-3-deoxy-D-arabino-heptonate = 3-dehydroquinate + phosphate</text>
        <dbReference type="Rhea" id="RHEA:21968"/>
        <dbReference type="ChEBI" id="CHEBI:32364"/>
        <dbReference type="ChEBI" id="CHEBI:43474"/>
        <dbReference type="ChEBI" id="CHEBI:58394"/>
        <dbReference type="EC" id="4.2.3.4"/>
    </reaction>
</comment>
<keyword evidence="13 18" id="KW-0862">Zinc</keyword>
<proteinExistence type="inferred from homology"/>
<dbReference type="CDD" id="cd08195">
    <property type="entry name" value="DHQS"/>
    <property type="match status" value="1"/>
</dbReference>
<evidence type="ECO:0000256" key="10">
    <source>
        <dbReference type="ARBA" id="ARBA00022605"/>
    </source>
</evidence>
<dbReference type="InterPro" id="IPR030960">
    <property type="entry name" value="DHQS/DOIS_N"/>
</dbReference>
<dbReference type="GO" id="GO:0046872">
    <property type="term" value="F:metal ion binding"/>
    <property type="evidence" value="ECO:0007669"/>
    <property type="project" value="UniProtKB-KW"/>
</dbReference>